<proteinExistence type="predicted"/>
<feature type="compositionally biased region" description="Polar residues" evidence="1">
    <location>
        <begin position="49"/>
        <end position="63"/>
    </location>
</feature>
<evidence type="ECO:0000313" key="2">
    <source>
        <dbReference type="EMBL" id="ORY17444.1"/>
    </source>
</evidence>
<feature type="compositionally biased region" description="Polar residues" evidence="1">
    <location>
        <begin position="25"/>
        <end position="34"/>
    </location>
</feature>
<feature type="compositionally biased region" description="Low complexity" evidence="1">
    <location>
        <begin position="65"/>
        <end position="102"/>
    </location>
</feature>
<sequence>MGNNARSSSASGQTEGLPTPPPSPWQATESTVVGQYQVEVASPRRQSHSSKTSDTCSTPTADTFSPGRSLFSSSSTPVTPESSSAQSSTATSTSVSTTTSSAASIPQLVNVQVFPSPVTYPHQLYGTYQLGCGRRGAISGPSSNYYEGKYDS</sequence>
<feature type="compositionally biased region" description="Polar residues" evidence="1">
    <location>
        <begin position="1"/>
        <end position="16"/>
    </location>
</feature>
<evidence type="ECO:0000256" key="1">
    <source>
        <dbReference type="SAM" id="MobiDB-lite"/>
    </source>
</evidence>
<keyword evidence="3" id="KW-1185">Reference proteome</keyword>
<comment type="caution">
    <text evidence="2">The sequence shown here is derived from an EMBL/GenBank/DDBJ whole genome shotgun (WGS) entry which is preliminary data.</text>
</comment>
<feature type="region of interest" description="Disordered" evidence="1">
    <location>
        <begin position="1"/>
        <end position="102"/>
    </location>
</feature>
<accession>A0A1Y2A4L6</accession>
<name>A0A1Y2A4L6_9PLEO</name>
<evidence type="ECO:0000313" key="3">
    <source>
        <dbReference type="Proteomes" id="UP000193144"/>
    </source>
</evidence>
<reference evidence="2 3" key="1">
    <citation type="submission" date="2016-07" db="EMBL/GenBank/DDBJ databases">
        <title>Pervasive Adenine N6-methylation of Active Genes in Fungi.</title>
        <authorList>
            <consortium name="DOE Joint Genome Institute"/>
            <person name="Mondo S.J."/>
            <person name="Dannebaum R.O."/>
            <person name="Kuo R.C."/>
            <person name="Labutti K."/>
            <person name="Haridas S."/>
            <person name="Kuo A."/>
            <person name="Salamov A."/>
            <person name="Ahrendt S.R."/>
            <person name="Lipzen A."/>
            <person name="Sullivan W."/>
            <person name="Andreopoulos W.B."/>
            <person name="Clum A."/>
            <person name="Lindquist E."/>
            <person name="Daum C."/>
            <person name="Ramamoorthy G.K."/>
            <person name="Gryganskyi A."/>
            <person name="Culley D."/>
            <person name="Magnuson J.K."/>
            <person name="James T.Y."/>
            <person name="O'Malley M.A."/>
            <person name="Stajich J.E."/>
            <person name="Spatafora J.W."/>
            <person name="Visel A."/>
            <person name="Grigoriev I.V."/>
        </authorList>
    </citation>
    <scope>NUCLEOTIDE SEQUENCE [LARGE SCALE GENOMIC DNA]</scope>
    <source>
        <strain evidence="2 3">CBS 115471</strain>
    </source>
</reference>
<dbReference type="AlphaFoldDB" id="A0A1Y2A4L6"/>
<organism evidence="2 3">
    <name type="scientific">Clohesyomyces aquaticus</name>
    <dbReference type="NCBI Taxonomy" id="1231657"/>
    <lineage>
        <taxon>Eukaryota</taxon>
        <taxon>Fungi</taxon>
        <taxon>Dikarya</taxon>
        <taxon>Ascomycota</taxon>
        <taxon>Pezizomycotina</taxon>
        <taxon>Dothideomycetes</taxon>
        <taxon>Pleosporomycetidae</taxon>
        <taxon>Pleosporales</taxon>
        <taxon>Lindgomycetaceae</taxon>
        <taxon>Clohesyomyces</taxon>
    </lineage>
</organism>
<gene>
    <name evidence="2" type="ORF">BCR34DRAFT_583597</name>
</gene>
<dbReference type="EMBL" id="MCFA01000012">
    <property type="protein sequence ID" value="ORY17444.1"/>
    <property type="molecule type" value="Genomic_DNA"/>
</dbReference>
<protein>
    <submittedName>
        <fullName evidence="2">Uncharacterized protein</fullName>
    </submittedName>
</protein>
<dbReference type="Proteomes" id="UP000193144">
    <property type="component" value="Unassembled WGS sequence"/>
</dbReference>
<dbReference type="OrthoDB" id="3801046at2759"/>